<comment type="caution">
    <text evidence="1">The sequence shown here is derived from an EMBL/GenBank/DDBJ whole genome shotgun (WGS) entry which is preliminary data.</text>
</comment>
<sequence>MTELSNAKPGAWNLYDVATALTDGTEVWAALFDNILTRQIEFHVAPGTSSMVRNINVMKLDQIAGCRRSTADQEEIFDDVLLGTGEVGFYLGTRQSEICSFIRSGYLNAEHLTLRTVKEFRSTYICGGELLAFLRLTAKPGDSVSSWGTLRRMKSKVKLLHDRPSLRSRAAVKQFFADLG</sequence>
<gene>
    <name evidence="1" type="ORF">GGD56_002719</name>
</gene>
<evidence type="ECO:0000313" key="2">
    <source>
        <dbReference type="Proteomes" id="UP000551353"/>
    </source>
</evidence>
<name>A0ABR6ILW8_9HYPH</name>
<protein>
    <submittedName>
        <fullName evidence="1">Uncharacterized protein</fullName>
    </submittedName>
</protein>
<keyword evidence="2" id="KW-1185">Reference proteome</keyword>
<accession>A0ABR6ILW8</accession>
<organism evidence="1 2">
    <name type="scientific">Rhizobium mongolense</name>
    <dbReference type="NCBI Taxonomy" id="57676"/>
    <lineage>
        <taxon>Bacteria</taxon>
        <taxon>Pseudomonadati</taxon>
        <taxon>Pseudomonadota</taxon>
        <taxon>Alphaproteobacteria</taxon>
        <taxon>Hyphomicrobiales</taxon>
        <taxon>Rhizobiaceae</taxon>
        <taxon>Rhizobium/Agrobacterium group</taxon>
        <taxon>Rhizobium</taxon>
    </lineage>
</organism>
<evidence type="ECO:0000313" key="1">
    <source>
        <dbReference type="EMBL" id="MBB4228877.1"/>
    </source>
</evidence>
<dbReference type="RefSeq" id="WP_022714972.1">
    <property type="nucleotide sequence ID" value="NZ_JACIFX010000003.1"/>
</dbReference>
<reference evidence="1 2" key="1">
    <citation type="submission" date="2020-08" db="EMBL/GenBank/DDBJ databases">
        <title>Genomic Encyclopedia of Type Strains, Phase IV (KMG-V): Genome sequencing to study the core and pangenomes of soil and plant-associated prokaryotes.</title>
        <authorList>
            <person name="Whitman W."/>
        </authorList>
    </citation>
    <scope>NUCLEOTIDE SEQUENCE [LARGE SCALE GENOMIC DNA]</scope>
    <source>
        <strain evidence="1 2">SEMIA 4087</strain>
    </source>
</reference>
<dbReference type="EMBL" id="JACIFX010000003">
    <property type="protein sequence ID" value="MBB4228877.1"/>
    <property type="molecule type" value="Genomic_DNA"/>
</dbReference>
<dbReference type="Proteomes" id="UP000551353">
    <property type="component" value="Unassembled WGS sequence"/>
</dbReference>
<proteinExistence type="predicted"/>